<comment type="similarity">
    <text evidence="1">Belongs to the sigma-70 factor family. ECF subfamily.</text>
</comment>
<evidence type="ECO:0000259" key="6">
    <source>
        <dbReference type="Pfam" id="PF08281"/>
    </source>
</evidence>
<dbReference type="GO" id="GO:0016987">
    <property type="term" value="F:sigma factor activity"/>
    <property type="evidence" value="ECO:0007669"/>
    <property type="project" value="UniProtKB-KW"/>
</dbReference>
<dbReference type="Gene3D" id="1.10.10.10">
    <property type="entry name" value="Winged helix-like DNA-binding domain superfamily/Winged helix DNA-binding domain"/>
    <property type="match status" value="1"/>
</dbReference>
<keyword evidence="3" id="KW-0731">Sigma factor</keyword>
<feature type="domain" description="RNA polymerase sigma factor 70 region 4 type 2" evidence="6">
    <location>
        <begin position="232"/>
        <end position="279"/>
    </location>
</feature>
<feature type="region of interest" description="Disordered" evidence="5">
    <location>
        <begin position="271"/>
        <end position="294"/>
    </location>
</feature>
<dbReference type="Pfam" id="PF08281">
    <property type="entry name" value="Sigma70_r4_2"/>
    <property type="match status" value="1"/>
</dbReference>
<dbReference type="EMBL" id="VMNW02000004">
    <property type="protein sequence ID" value="KAA9165844.1"/>
    <property type="molecule type" value="Genomic_DNA"/>
</dbReference>
<dbReference type="GO" id="GO:0003677">
    <property type="term" value="F:DNA binding"/>
    <property type="evidence" value="ECO:0007669"/>
    <property type="project" value="InterPro"/>
</dbReference>
<evidence type="ECO:0000313" key="7">
    <source>
        <dbReference type="EMBL" id="KAA9165844.1"/>
    </source>
</evidence>
<dbReference type="InterPro" id="IPR013249">
    <property type="entry name" value="RNA_pol_sigma70_r4_t2"/>
</dbReference>
<dbReference type="SUPFAM" id="SSF88659">
    <property type="entry name" value="Sigma3 and sigma4 domains of RNA polymerase sigma factors"/>
    <property type="match status" value="1"/>
</dbReference>
<evidence type="ECO:0000256" key="1">
    <source>
        <dbReference type="ARBA" id="ARBA00010641"/>
    </source>
</evidence>
<feature type="compositionally biased region" description="Basic and acidic residues" evidence="5">
    <location>
        <begin position="285"/>
        <end position="294"/>
    </location>
</feature>
<feature type="region of interest" description="Disordered" evidence="5">
    <location>
        <begin position="26"/>
        <end position="57"/>
    </location>
</feature>
<evidence type="ECO:0000256" key="2">
    <source>
        <dbReference type="ARBA" id="ARBA00023015"/>
    </source>
</evidence>
<evidence type="ECO:0000256" key="4">
    <source>
        <dbReference type="ARBA" id="ARBA00023163"/>
    </source>
</evidence>
<dbReference type="Proteomes" id="UP000319769">
    <property type="component" value="Unassembled WGS sequence"/>
</dbReference>
<keyword evidence="2" id="KW-0805">Transcription regulation</keyword>
<comment type="caution">
    <text evidence="7">The sequence shown here is derived from an EMBL/GenBank/DDBJ whole genome shotgun (WGS) entry which is preliminary data.</text>
</comment>
<keyword evidence="4" id="KW-0804">Transcription</keyword>
<dbReference type="InterPro" id="IPR036388">
    <property type="entry name" value="WH-like_DNA-bd_sf"/>
</dbReference>
<evidence type="ECO:0000256" key="5">
    <source>
        <dbReference type="SAM" id="MobiDB-lite"/>
    </source>
</evidence>
<sequence length="294" mass="32812">MAQQVPNSAEGIGPMIRHGASAVGESRRGALTWTESPGNAAKTGRRDDIDEADDDHDRVPNVDADVLWTEMGLDRRDHDIQLRDTLEAEGFAGPAWKTFAEELAAYGLAVLYGWMRSGYIRANCAQRGIRLERPLHWTEQDWEDLTNTTVLDAIIKFRDHALIAGKWDPTRNASLKTFFIGRCIYCFANAYRPWLTHQGRFPLTDGDKIVELAQRGGHSPVTPEARVLSDFEVAEALRPLDPVTRSAVQLQAQGYSHNEIAEILGTTPDSVRGVLTRQRKRGRSRKESDGRGHG</sequence>
<name>A0A5N0VKH3_9PSEU</name>
<proteinExistence type="inferred from homology"/>
<organism evidence="7 8">
    <name type="scientific">Amycolatopsis acidicola</name>
    <dbReference type="NCBI Taxonomy" id="2596893"/>
    <lineage>
        <taxon>Bacteria</taxon>
        <taxon>Bacillati</taxon>
        <taxon>Actinomycetota</taxon>
        <taxon>Actinomycetes</taxon>
        <taxon>Pseudonocardiales</taxon>
        <taxon>Pseudonocardiaceae</taxon>
        <taxon>Amycolatopsis</taxon>
    </lineage>
</organism>
<accession>A0A5N0VKH3</accession>
<dbReference type="GO" id="GO:0006352">
    <property type="term" value="P:DNA-templated transcription initiation"/>
    <property type="evidence" value="ECO:0007669"/>
    <property type="project" value="InterPro"/>
</dbReference>
<protein>
    <submittedName>
        <fullName evidence="7">Sigma-70 family RNA polymerase sigma factor</fullName>
    </submittedName>
</protein>
<dbReference type="RefSeq" id="WP_144750358.1">
    <property type="nucleotide sequence ID" value="NZ_VMNW02000004.1"/>
</dbReference>
<dbReference type="InterPro" id="IPR013324">
    <property type="entry name" value="RNA_pol_sigma_r3/r4-like"/>
</dbReference>
<evidence type="ECO:0000313" key="8">
    <source>
        <dbReference type="Proteomes" id="UP000319769"/>
    </source>
</evidence>
<dbReference type="OrthoDB" id="3215396at2"/>
<gene>
    <name evidence="7" type="ORF">FPZ12_005025</name>
</gene>
<keyword evidence="8" id="KW-1185">Reference proteome</keyword>
<dbReference type="AlphaFoldDB" id="A0A5N0VKH3"/>
<evidence type="ECO:0000256" key="3">
    <source>
        <dbReference type="ARBA" id="ARBA00023082"/>
    </source>
</evidence>
<reference evidence="7" key="1">
    <citation type="submission" date="2019-09" db="EMBL/GenBank/DDBJ databases">
        <authorList>
            <person name="Teo W.F.A."/>
            <person name="Duangmal K."/>
        </authorList>
    </citation>
    <scope>NUCLEOTIDE SEQUENCE [LARGE SCALE GENOMIC DNA]</scope>
    <source>
        <strain evidence="7">K81G1</strain>
    </source>
</reference>